<sequence length="269" mass="30853">MEHALELFDFDSQTIALVEDDPIQAKVLQKRLIETGYSVTWFASARELIDSLETEEAPSAILCDINLPEVSGLELMKRIQSHPAWCLVPSVLMTSDPTRDHLWDARKLPVPVEGFLVKPVVPQALDTMFQNLLKKQNPTYLLRHFQRQRVSLELRARTRDRELNQQAQEVSRALEETAKQRGSLESELLMARNALEGSVGAREKAEMTAALTELHDEEVVLRDRLRELQERRGALITQKKKLLAEIDRELRILDVQIRTAEEVVRNSMN</sequence>
<evidence type="ECO:0000256" key="1">
    <source>
        <dbReference type="ARBA" id="ARBA00022553"/>
    </source>
</evidence>
<gene>
    <name evidence="5" type="ORF">KC729_17530</name>
</gene>
<dbReference type="PANTHER" id="PTHR44591">
    <property type="entry name" value="STRESS RESPONSE REGULATOR PROTEIN 1"/>
    <property type="match status" value="1"/>
</dbReference>
<dbReference type="InterPro" id="IPR001789">
    <property type="entry name" value="Sig_transdc_resp-reg_receiver"/>
</dbReference>
<reference evidence="5" key="2">
    <citation type="journal article" date="2021" name="Microbiome">
        <title>Successional dynamics and alternative stable states in a saline activated sludge microbial community over 9 years.</title>
        <authorList>
            <person name="Wang Y."/>
            <person name="Ye J."/>
            <person name="Ju F."/>
            <person name="Liu L."/>
            <person name="Boyd J.A."/>
            <person name="Deng Y."/>
            <person name="Parks D.H."/>
            <person name="Jiang X."/>
            <person name="Yin X."/>
            <person name="Woodcroft B.J."/>
            <person name="Tyson G.W."/>
            <person name="Hugenholtz P."/>
            <person name="Polz M.F."/>
            <person name="Zhang T."/>
        </authorList>
    </citation>
    <scope>NUCLEOTIDE SEQUENCE</scope>
    <source>
        <strain evidence="5">HKST-UBA01</strain>
    </source>
</reference>
<comment type="caution">
    <text evidence="5">The sequence shown here is derived from an EMBL/GenBank/DDBJ whole genome shotgun (WGS) entry which is preliminary data.</text>
</comment>
<feature type="domain" description="Response regulatory" evidence="4">
    <location>
        <begin position="14"/>
        <end position="133"/>
    </location>
</feature>
<evidence type="ECO:0000256" key="3">
    <source>
        <dbReference type="SAM" id="Coils"/>
    </source>
</evidence>
<dbReference type="CDD" id="cd00156">
    <property type="entry name" value="REC"/>
    <property type="match status" value="1"/>
</dbReference>
<accession>A0A956RQP2</accession>
<dbReference type="InterPro" id="IPR050595">
    <property type="entry name" value="Bact_response_regulator"/>
</dbReference>
<feature type="coiled-coil region" evidence="3">
    <location>
        <begin position="211"/>
        <end position="263"/>
    </location>
</feature>
<organism evidence="5 6">
    <name type="scientific">Eiseniibacteriota bacterium</name>
    <dbReference type="NCBI Taxonomy" id="2212470"/>
    <lineage>
        <taxon>Bacteria</taxon>
        <taxon>Candidatus Eiseniibacteriota</taxon>
    </lineage>
</organism>
<keyword evidence="3" id="KW-0175">Coiled coil</keyword>
<dbReference type="PANTHER" id="PTHR44591:SF3">
    <property type="entry name" value="RESPONSE REGULATORY DOMAIN-CONTAINING PROTEIN"/>
    <property type="match status" value="1"/>
</dbReference>
<dbReference type="EMBL" id="JAGQHR010000719">
    <property type="protein sequence ID" value="MCA9729493.1"/>
    <property type="molecule type" value="Genomic_DNA"/>
</dbReference>
<evidence type="ECO:0000259" key="4">
    <source>
        <dbReference type="PROSITE" id="PS50110"/>
    </source>
</evidence>
<evidence type="ECO:0000313" key="5">
    <source>
        <dbReference type="EMBL" id="MCA9729493.1"/>
    </source>
</evidence>
<evidence type="ECO:0000313" key="6">
    <source>
        <dbReference type="Proteomes" id="UP000697710"/>
    </source>
</evidence>
<dbReference type="SUPFAM" id="SSF52172">
    <property type="entry name" value="CheY-like"/>
    <property type="match status" value="1"/>
</dbReference>
<dbReference type="PROSITE" id="PS50110">
    <property type="entry name" value="RESPONSE_REGULATORY"/>
    <property type="match status" value="1"/>
</dbReference>
<dbReference type="SMART" id="SM00448">
    <property type="entry name" value="REC"/>
    <property type="match status" value="1"/>
</dbReference>
<dbReference type="Pfam" id="PF00072">
    <property type="entry name" value="Response_reg"/>
    <property type="match status" value="1"/>
</dbReference>
<proteinExistence type="predicted"/>
<name>A0A956RQP2_UNCEI</name>
<dbReference type="InterPro" id="IPR011006">
    <property type="entry name" value="CheY-like_superfamily"/>
</dbReference>
<feature type="modified residue" description="4-aspartylphosphate" evidence="2">
    <location>
        <position position="64"/>
    </location>
</feature>
<keyword evidence="1 2" id="KW-0597">Phosphoprotein</keyword>
<dbReference type="AlphaFoldDB" id="A0A956RQP2"/>
<dbReference type="Gene3D" id="3.40.50.2300">
    <property type="match status" value="1"/>
</dbReference>
<feature type="coiled-coil region" evidence="3">
    <location>
        <begin position="160"/>
        <end position="187"/>
    </location>
</feature>
<protein>
    <submittedName>
        <fullName evidence="5">Response regulator transcription factor</fullName>
    </submittedName>
</protein>
<dbReference type="Proteomes" id="UP000697710">
    <property type="component" value="Unassembled WGS sequence"/>
</dbReference>
<dbReference type="GO" id="GO:0000160">
    <property type="term" value="P:phosphorelay signal transduction system"/>
    <property type="evidence" value="ECO:0007669"/>
    <property type="project" value="InterPro"/>
</dbReference>
<evidence type="ECO:0000256" key="2">
    <source>
        <dbReference type="PROSITE-ProRule" id="PRU00169"/>
    </source>
</evidence>
<reference evidence="5" key="1">
    <citation type="submission" date="2020-04" db="EMBL/GenBank/DDBJ databases">
        <authorList>
            <person name="Zhang T."/>
        </authorList>
    </citation>
    <scope>NUCLEOTIDE SEQUENCE</scope>
    <source>
        <strain evidence="5">HKST-UBA01</strain>
    </source>
</reference>